<keyword evidence="3" id="KW-1185">Reference proteome</keyword>
<dbReference type="OrthoDB" id="6078042at2759"/>
<dbReference type="Proteomes" id="UP000237000">
    <property type="component" value="Unassembled WGS sequence"/>
</dbReference>
<evidence type="ECO:0000313" key="3">
    <source>
        <dbReference type="Proteomes" id="UP000237000"/>
    </source>
</evidence>
<gene>
    <name evidence="2" type="ORF">TorRG33x02_328230</name>
</gene>
<dbReference type="PANTHER" id="PTHR31008:SF16">
    <property type="entry name" value="TOLL-INTERLEUKIN-RESISTANCE (TIR) DOMAIN FAMILY PROTEIN"/>
    <property type="match status" value="1"/>
</dbReference>
<dbReference type="InParanoid" id="A0A2P5BA58"/>
<reference evidence="3" key="1">
    <citation type="submission" date="2016-06" db="EMBL/GenBank/DDBJ databases">
        <title>Parallel loss of symbiosis genes in relatives of nitrogen-fixing non-legume Parasponia.</title>
        <authorList>
            <person name="Van Velzen R."/>
            <person name="Holmer R."/>
            <person name="Bu F."/>
            <person name="Rutten L."/>
            <person name="Van Zeijl A."/>
            <person name="Liu W."/>
            <person name="Santuari L."/>
            <person name="Cao Q."/>
            <person name="Sharma T."/>
            <person name="Shen D."/>
            <person name="Roswanjaya Y."/>
            <person name="Wardhani T."/>
            <person name="Kalhor M.S."/>
            <person name="Jansen J."/>
            <person name="Van den Hoogen J."/>
            <person name="Gungor B."/>
            <person name="Hartog M."/>
            <person name="Hontelez J."/>
            <person name="Verver J."/>
            <person name="Yang W.-C."/>
            <person name="Schijlen E."/>
            <person name="Repin R."/>
            <person name="Schilthuizen M."/>
            <person name="Schranz E."/>
            <person name="Heidstra R."/>
            <person name="Miyata K."/>
            <person name="Fedorova E."/>
            <person name="Kohlen W."/>
            <person name="Bisseling T."/>
            <person name="Smit S."/>
            <person name="Geurts R."/>
        </authorList>
    </citation>
    <scope>NUCLEOTIDE SEQUENCE [LARGE SCALE GENOMIC DNA]</scope>
    <source>
        <strain evidence="3">cv. RG33-2</strain>
    </source>
</reference>
<dbReference type="GO" id="GO:0007165">
    <property type="term" value="P:signal transduction"/>
    <property type="evidence" value="ECO:0007669"/>
    <property type="project" value="InterPro"/>
</dbReference>
<dbReference type="PROSITE" id="PS50104">
    <property type="entry name" value="TIR"/>
    <property type="match status" value="1"/>
</dbReference>
<evidence type="ECO:0000313" key="2">
    <source>
        <dbReference type="EMBL" id="PON45675.1"/>
    </source>
</evidence>
<dbReference type="Gene3D" id="3.40.50.10140">
    <property type="entry name" value="Toll/interleukin-1 receptor homology (TIR) domain"/>
    <property type="match status" value="1"/>
</dbReference>
<dbReference type="Pfam" id="PF01582">
    <property type="entry name" value="TIR"/>
    <property type="match status" value="1"/>
</dbReference>
<sequence length="191" mass="21850">MKNIIKARALERLAKRVMNPSCEVFINHRGVDTKRSIATLLYDQLSWLDIHPFLDNKTMKPGDKLFDKIDSAIMGCKVGVAVFSPRYCESYFCLHELALFVESKKKVIPIFCDVKPSQLRVVLDSEQCSEEDRRRFASAIEKTKNTVGLTFDSSKGNLSDVVRRASNIVIRSLIEIEKEKQMQRQKSPIPI</sequence>
<dbReference type="InterPro" id="IPR035897">
    <property type="entry name" value="Toll_tir_struct_dom_sf"/>
</dbReference>
<feature type="domain" description="TIR" evidence="1">
    <location>
        <begin position="20"/>
        <end position="140"/>
    </location>
</feature>
<protein>
    <submittedName>
        <fullName evidence="2">TIR domain containing protein</fullName>
    </submittedName>
</protein>
<dbReference type="SUPFAM" id="SSF52200">
    <property type="entry name" value="Toll/Interleukin receptor TIR domain"/>
    <property type="match status" value="1"/>
</dbReference>
<evidence type="ECO:0000259" key="1">
    <source>
        <dbReference type="PROSITE" id="PS50104"/>
    </source>
</evidence>
<accession>A0A2P5BA58</accession>
<organism evidence="2 3">
    <name type="scientific">Trema orientale</name>
    <name type="common">Charcoal tree</name>
    <name type="synonym">Celtis orientalis</name>
    <dbReference type="NCBI Taxonomy" id="63057"/>
    <lineage>
        <taxon>Eukaryota</taxon>
        <taxon>Viridiplantae</taxon>
        <taxon>Streptophyta</taxon>
        <taxon>Embryophyta</taxon>
        <taxon>Tracheophyta</taxon>
        <taxon>Spermatophyta</taxon>
        <taxon>Magnoliopsida</taxon>
        <taxon>eudicotyledons</taxon>
        <taxon>Gunneridae</taxon>
        <taxon>Pentapetalae</taxon>
        <taxon>rosids</taxon>
        <taxon>fabids</taxon>
        <taxon>Rosales</taxon>
        <taxon>Cannabaceae</taxon>
        <taxon>Trema</taxon>
    </lineage>
</organism>
<dbReference type="PANTHER" id="PTHR31008">
    <property type="entry name" value="COP1-INTERACTING PROTEIN-RELATED"/>
    <property type="match status" value="1"/>
</dbReference>
<dbReference type="EMBL" id="JXTC01000568">
    <property type="protein sequence ID" value="PON45675.1"/>
    <property type="molecule type" value="Genomic_DNA"/>
</dbReference>
<proteinExistence type="predicted"/>
<dbReference type="AlphaFoldDB" id="A0A2P5BA58"/>
<comment type="caution">
    <text evidence="2">The sequence shown here is derived from an EMBL/GenBank/DDBJ whole genome shotgun (WGS) entry which is preliminary data.</text>
</comment>
<dbReference type="SMART" id="SM00255">
    <property type="entry name" value="TIR"/>
    <property type="match status" value="1"/>
</dbReference>
<dbReference type="FunCoup" id="A0A2P5BA58">
    <property type="interactions" value="12"/>
</dbReference>
<name>A0A2P5BA58_TREOI</name>
<dbReference type="InterPro" id="IPR000157">
    <property type="entry name" value="TIR_dom"/>
</dbReference>